<dbReference type="PANTHER" id="PTHR35332:SF2">
    <property type="entry name" value="REGULATION OF ENOLASE PROTEIN 1"/>
    <property type="match status" value="1"/>
</dbReference>
<proteinExistence type="predicted"/>
<dbReference type="Proteomes" id="UP001393056">
    <property type="component" value="Unassembled WGS sequence"/>
</dbReference>
<name>A0ABU9I8H2_9FLAO</name>
<comment type="caution">
    <text evidence="1">The sequence shown here is derived from an EMBL/GenBank/DDBJ whole genome shotgun (WGS) entry which is preliminary data.</text>
</comment>
<protein>
    <submittedName>
        <fullName evidence="1">DUF1349 domain-containing protein</fullName>
    </submittedName>
</protein>
<organism evidence="1 2">
    <name type="scientific">Flavobacterium helocola</name>
    <dbReference type="NCBI Taxonomy" id="3139139"/>
    <lineage>
        <taxon>Bacteria</taxon>
        <taxon>Pseudomonadati</taxon>
        <taxon>Bacteroidota</taxon>
        <taxon>Flavobacteriia</taxon>
        <taxon>Flavobacteriales</taxon>
        <taxon>Flavobacteriaceae</taxon>
        <taxon>Flavobacterium</taxon>
    </lineage>
</organism>
<gene>
    <name evidence="1" type="ORF">AAEO58_11760</name>
</gene>
<evidence type="ECO:0000313" key="1">
    <source>
        <dbReference type="EMBL" id="MEL1248718.1"/>
    </source>
</evidence>
<dbReference type="EMBL" id="JBBYHT010000006">
    <property type="protein sequence ID" value="MEL1248718.1"/>
    <property type="molecule type" value="Genomic_DNA"/>
</dbReference>
<dbReference type="Pfam" id="PF07081">
    <property type="entry name" value="DUF1349"/>
    <property type="match status" value="1"/>
</dbReference>
<evidence type="ECO:0000313" key="2">
    <source>
        <dbReference type="Proteomes" id="UP001393056"/>
    </source>
</evidence>
<keyword evidence="2" id="KW-1185">Reference proteome</keyword>
<reference evidence="1 2" key="1">
    <citation type="submission" date="2024-04" db="EMBL/GenBank/DDBJ databases">
        <title>Flavobacterium sp. DGU41 16S ribosomal RNA gene Genome sequencing and assembly.</title>
        <authorList>
            <person name="Park S."/>
        </authorList>
    </citation>
    <scope>NUCLEOTIDE SEQUENCE [LARGE SCALE GENOMIC DNA]</scope>
    <source>
        <strain evidence="1 2">DGU41</strain>
    </source>
</reference>
<dbReference type="RefSeq" id="WP_341683576.1">
    <property type="nucleotide sequence ID" value="NZ_JBBYHT010000006.1"/>
</dbReference>
<dbReference type="InterPro" id="IPR013320">
    <property type="entry name" value="ConA-like_dom_sf"/>
</dbReference>
<accession>A0ABU9I8H2</accession>
<dbReference type="PANTHER" id="PTHR35332">
    <property type="entry name" value="REGULATION OF ENOLASE PROTEIN 1"/>
    <property type="match status" value="1"/>
</dbReference>
<sequence>MKNTFKNSLNACKISDTDSGFCLVANAKTDFICKYKEAIIDDASFFYTEKTGDFTIKAEVETKGNFSYDAAFLMVRETETRWIKLAVELGVDTMYNVVSVITDNWSDDANGELLPSNKCWLRITRKGDFWGLHYSVNGQQWRFVRCFGLDLSSTVKVGFGIQAPLGDKCEGKLDFITISNESVKNFRDGN</sequence>
<dbReference type="SUPFAM" id="SSF49899">
    <property type="entry name" value="Concanavalin A-like lectins/glucanases"/>
    <property type="match status" value="1"/>
</dbReference>
<dbReference type="Gene3D" id="2.60.120.200">
    <property type="match status" value="1"/>
</dbReference>
<dbReference type="InterPro" id="IPR009784">
    <property type="entry name" value="DUF1349"/>
</dbReference>